<dbReference type="EMBL" id="JAMYWD010000001">
    <property type="protein sequence ID" value="KAJ4980286.1"/>
    <property type="molecule type" value="Genomic_DNA"/>
</dbReference>
<dbReference type="OrthoDB" id="1939491at2759"/>
<evidence type="ECO:0000313" key="2">
    <source>
        <dbReference type="EMBL" id="KAJ4980286.1"/>
    </source>
</evidence>
<dbReference type="InterPro" id="IPR041577">
    <property type="entry name" value="RT_RNaseH_2"/>
</dbReference>
<dbReference type="Pfam" id="PF17919">
    <property type="entry name" value="RT_RNaseH_2"/>
    <property type="match status" value="1"/>
</dbReference>
<dbReference type="Gene3D" id="3.30.70.270">
    <property type="match status" value="1"/>
</dbReference>
<dbReference type="InterPro" id="IPR051320">
    <property type="entry name" value="Viral_Replic_Matur_Polypro"/>
</dbReference>
<proteinExistence type="predicted"/>
<evidence type="ECO:0000259" key="1">
    <source>
        <dbReference type="Pfam" id="PF17919"/>
    </source>
</evidence>
<dbReference type="SUPFAM" id="SSF56672">
    <property type="entry name" value="DNA/RNA polymerases"/>
    <property type="match status" value="1"/>
</dbReference>
<name>A0A9Q0L1T9_9MAGN</name>
<keyword evidence="3" id="KW-1185">Reference proteome</keyword>
<dbReference type="PANTHER" id="PTHR33064">
    <property type="entry name" value="POL PROTEIN"/>
    <property type="match status" value="1"/>
</dbReference>
<organism evidence="2 3">
    <name type="scientific">Protea cynaroides</name>
    <dbReference type="NCBI Taxonomy" id="273540"/>
    <lineage>
        <taxon>Eukaryota</taxon>
        <taxon>Viridiplantae</taxon>
        <taxon>Streptophyta</taxon>
        <taxon>Embryophyta</taxon>
        <taxon>Tracheophyta</taxon>
        <taxon>Spermatophyta</taxon>
        <taxon>Magnoliopsida</taxon>
        <taxon>Proteales</taxon>
        <taxon>Proteaceae</taxon>
        <taxon>Protea</taxon>
    </lineage>
</organism>
<gene>
    <name evidence="2" type="ORF">NE237_031123</name>
</gene>
<protein>
    <recommendedName>
        <fullName evidence="1">Reverse transcriptase/retrotransposon-derived protein RNase H-like domain-containing protein</fullName>
    </recommendedName>
</protein>
<dbReference type="PANTHER" id="PTHR33064:SF40">
    <property type="entry name" value="REVERSE TRANSCRIPTASE_RETROTRANSPOSON-DERIVED PROTEIN RNASE H-LIKE DOMAIN-CONTAINING PROTEIN"/>
    <property type="match status" value="1"/>
</dbReference>
<comment type="caution">
    <text evidence="2">The sequence shown here is derived from an EMBL/GenBank/DDBJ whole genome shotgun (WGS) entry which is preliminary data.</text>
</comment>
<feature type="domain" description="Reverse transcriptase/retrotransposon-derived protein RNase H-like" evidence="1">
    <location>
        <begin position="25"/>
        <end position="107"/>
    </location>
</feature>
<dbReference type="InterPro" id="IPR043128">
    <property type="entry name" value="Rev_trsase/Diguanyl_cyclase"/>
</dbReference>
<dbReference type="Proteomes" id="UP001141806">
    <property type="component" value="Unassembled WGS sequence"/>
</dbReference>
<dbReference type="InterPro" id="IPR043502">
    <property type="entry name" value="DNA/RNA_pol_sf"/>
</dbReference>
<evidence type="ECO:0000313" key="3">
    <source>
        <dbReference type="Proteomes" id="UP001141806"/>
    </source>
</evidence>
<reference evidence="2" key="1">
    <citation type="journal article" date="2023" name="Plant J.">
        <title>The genome of the king protea, Protea cynaroides.</title>
        <authorList>
            <person name="Chang J."/>
            <person name="Duong T.A."/>
            <person name="Schoeman C."/>
            <person name="Ma X."/>
            <person name="Roodt D."/>
            <person name="Barker N."/>
            <person name="Li Z."/>
            <person name="Van de Peer Y."/>
            <person name="Mizrachi E."/>
        </authorList>
    </citation>
    <scope>NUCLEOTIDE SEQUENCE</scope>
    <source>
        <tissue evidence="2">Young leaves</tissue>
    </source>
</reference>
<dbReference type="AlphaFoldDB" id="A0A9Q0L1T9"/>
<accession>A0A9Q0L1T9</accession>
<sequence length="175" mass="20001">MFIKSYSGTIAPLTNLLKKEPKWQWMVECQRAFDDLKKAVVEEPIMALPNHTKSFKVQINASDFAIHMVLLQDGHLITYENRKPNETERCYTVQEKEMTVVVYVVSALGVTTCWAQTVWSRLTMLPQATFSNRKISAPNKSFAKTSSLSSIWSEYEQGRINQVVDGLSRRLSLLP</sequence>